<organism evidence="3 4">
    <name type="scientific">Owenia fusiformis</name>
    <name type="common">Polychaete worm</name>
    <dbReference type="NCBI Taxonomy" id="6347"/>
    <lineage>
        <taxon>Eukaryota</taxon>
        <taxon>Metazoa</taxon>
        <taxon>Spiralia</taxon>
        <taxon>Lophotrochozoa</taxon>
        <taxon>Annelida</taxon>
        <taxon>Polychaeta</taxon>
        <taxon>Sedentaria</taxon>
        <taxon>Canalipalpata</taxon>
        <taxon>Sabellida</taxon>
        <taxon>Oweniida</taxon>
        <taxon>Oweniidae</taxon>
        <taxon>Owenia</taxon>
    </lineage>
</organism>
<dbReference type="PROSITE" id="PS00455">
    <property type="entry name" value="AMP_BINDING"/>
    <property type="match status" value="1"/>
</dbReference>
<dbReference type="PANTHER" id="PTHR42814">
    <property type="entry name" value="AMP-BINDING DOMAIN-CONTAINING PROTEIN"/>
    <property type="match status" value="1"/>
</dbReference>
<dbReference type="InterPro" id="IPR020845">
    <property type="entry name" value="AMP-binding_CS"/>
</dbReference>
<accession>A0A8S4N4W8</accession>
<dbReference type="InterPro" id="IPR000873">
    <property type="entry name" value="AMP-dep_synth/lig_dom"/>
</dbReference>
<dbReference type="PANTHER" id="PTHR42814:SF3">
    <property type="entry name" value="BETA-N-ACETYLHEXOSAMINIDASE"/>
    <property type="match status" value="1"/>
</dbReference>
<feature type="domain" description="AMP-dependent synthetase/ligase" evidence="1">
    <location>
        <begin position="44"/>
        <end position="435"/>
    </location>
</feature>
<reference evidence="3" key="1">
    <citation type="submission" date="2022-03" db="EMBL/GenBank/DDBJ databases">
        <authorList>
            <person name="Martin C."/>
        </authorList>
    </citation>
    <scope>NUCLEOTIDE SEQUENCE</scope>
</reference>
<dbReference type="InterPro" id="IPR045851">
    <property type="entry name" value="AMP-bd_C_sf"/>
</dbReference>
<dbReference type="InterPro" id="IPR042099">
    <property type="entry name" value="ANL_N_sf"/>
</dbReference>
<dbReference type="SUPFAM" id="SSF56801">
    <property type="entry name" value="Acetyl-CoA synthetase-like"/>
    <property type="match status" value="1"/>
</dbReference>
<feature type="domain" description="AMP-binding enzyme C-terminal" evidence="2">
    <location>
        <begin position="487"/>
        <end position="567"/>
    </location>
</feature>
<dbReference type="AlphaFoldDB" id="A0A8S4N4W8"/>
<evidence type="ECO:0000259" key="1">
    <source>
        <dbReference type="Pfam" id="PF00501"/>
    </source>
</evidence>
<dbReference type="OrthoDB" id="10253869at2759"/>
<keyword evidence="4" id="KW-1185">Reference proteome</keyword>
<evidence type="ECO:0000259" key="2">
    <source>
        <dbReference type="Pfam" id="PF13193"/>
    </source>
</evidence>
<gene>
    <name evidence="3" type="ORF">OFUS_LOCUS2868</name>
</gene>
<dbReference type="EMBL" id="CAIIXF020000001">
    <property type="protein sequence ID" value="CAH1775578.1"/>
    <property type="molecule type" value="Genomic_DNA"/>
</dbReference>
<dbReference type="CDD" id="cd04433">
    <property type="entry name" value="AFD_class_I"/>
    <property type="match status" value="1"/>
</dbReference>
<dbReference type="Pfam" id="PF13193">
    <property type="entry name" value="AMP-binding_C"/>
    <property type="match status" value="1"/>
</dbReference>
<dbReference type="Gene3D" id="3.40.50.12780">
    <property type="entry name" value="N-terminal domain of ligase-like"/>
    <property type="match status" value="1"/>
</dbReference>
<evidence type="ECO:0000313" key="3">
    <source>
        <dbReference type="EMBL" id="CAH1775578.1"/>
    </source>
</evidence>
<sequence>MEYLDVIDPDVEPIKEPLKESYISIASKHPLSRLTLNECMQELKHDDEEAFVFMNPDASRHSSITYKRWVALSENLAVSFDEIGVRPGDMVVVCVPNCEEMVVCVGGLLHCAAVPVFLTFGLKSGEDIVEQIKDVNAKVAIMYVGDDASMNGLMTKLFTEVLSGKTDPRMPELRHVILIGDSEIPKGALHYRALITEKSDEEKLKIGPTANEHVTMDSPCWINLTSGSTGKPKYCVINHKTAINSSSSLTRRLSNGPDRDIHFNDRPLSWAGGSHCFGFALAMHEKIITINACFTVGNSNADNVLKMLQNEKVTKALLMPYLLYDVSNMAAAQVKAYDLSSLKVVWTSGQRIEPDLLDRVQSLIPIAFSIMFAQTETLMISATFPSGDYKKQNNTTGYGFPNIEIAIKDKANEIVPINTEGEICVRGYSNFIRYLNNEEKTRETKDADGWVHTGDIGTLTPYGYVTVVGRIKEFIKRGTVIVHPGGIEKILHQHPAVMQAYVIGVPDPRLYEELCACIQVRDDQSLTKNEIKEWCNGVFSDRTADGLSKVPKYFIIMEDLPILGNGKIDRLSLKKKAIRELQL</sequence>
<protein>
    <submittedName>
        <fullName evidence="3">Uncharacterized protein</fullName>
    </submittedName>
</protein>
<comment type="caution">
    <text evidence="3">The sequence shown here is derived from an EMBL/GenBank/DDBJ whole genome shotgun (WGS) entry which is preliminary data.</text>
</comment>
<proteinExistence type="predicted"/>
<name>A0A8S4N4W8_OWEFU</name>
<dbReference type="Pfam" id="PF00501">
    <property type="entry name" value="AMP-binding"/>
    <property type="match status" value="1"/>
</dbReference>
<dbReference type="Proteomes" id="UP000749559">
    <property type="component" value="Unassembled WGS sequence"/>
</dbReference>
<evidence type="ECO:0000313" key="4">
    <source>
        <dbReference type="Proteomes" id="UP000749559"/>
    </source>
</evidence>
<dbReference type="InterPro" id="IPR025110">
    <property type="entry name" value="AMP-bd_C"/>
</dbReference>
<dbReference type="Gene3D" id="3.30.300.30">
    <property type="match status" value="1"/>
</dbReference>